<sequence length="57" mass="6183">DACTAHLGDPSRDGDGRPQPCRRARRKRRLHRAEGTRSEGARLPPAGALGVTPRGRL</sequence>
<organism evidence="2">
    <name type="scientific">uncultured Nocardioidaceae bacterium</name>
    <dbReference type="NCBI Taxonomy" id="253824"/>
    <lineage>
        <taxon>Bacteria</taxon>
        <taxon>Bacillati</taxon>
        <taxon>Actinomycetota</taxon>
        <taxon>Actinomycetes</taxon>
        <taxon>Propionibacteriales</taxon>
        <taxon>Nocardioidaceae</taxon>
        <taxon>environmental samples</taxon>
    </lineage>
</organism>
<feature type="compositionally biased region" description="Basic residues" evidence="1">
    <location>
        <begin position="20"/>
        <end position="31"/>
    </location>
</feature>
<gene>
    <name evidence="2" type="ORF">AVDCRST_MAG72-499</name>
</gene>
<evidence type="ECO:0000256" key="1">
    <source>
        <dbReference type="SAM" id="MobiDB-lite"/>
    </source>
</evidence>
<proteinExistence type="predicted"/>
<feature type="non-terminal residue" evidence="2">
    <location>
        <position position="57"/>
    </location>
</feature>
<accession>A0A6J4LLQ1</accession>
<dbReference type="AlphaFoldDB" id="A0A6J4LLQ1"/>
<dbReference type="EMBL" id="CADCUJ010000020">
    <property type="protein sequence ID" value="CAA9335338.1"/>
    <property type="molecule type" value="Genomic_DNA"/>
</dbReference>
<evidence type="ECO:0000313" key="2">
    <source>
        <dbReference type="EMBL" id="CAA9335338.1"/>
    </source>
</evidence>
<feature type="non-terminal residue" evidence="2">
    <location>
        <position position="1"/>
    </location>
</feature>
<feature type="region of interest" description="Disordered" evidence="1">
    <location>
        <begin position="1"/>
        <end position="57"/>
    </location>
</feature>
<protein>
    <submittedName>
        <fullName evidence="2">Uncharacterized protein</fullName>
    </submittedName>
</protein>
<reference evidence="2" key="1">
    <citation type="submission" date="2020-02" db="EMBL/GenBank/DDBJ databases">
        <authorList>
            <person name="Meier V. D."/>
        </authorList>
    </citation>
    <scope>NUCLEOTIDE SEQUENCE</scope>
    <source>
        <strain evidence="2">AVDCRST_MAG72</strain>
    </source>
</reference>
<name>A0A6J4LLQ1_9ACTN</name>